<dbReference type="Pfam" id="PF12755">
    <property type="entry name" value="Vac14_Fab1_bd"/>
    <property type="match status" value="1"/>
</dbReference>
<organism evidence="3 4">
    <name type="scientific">Wuchereria bancrofti</name>
    <dbReference type="NCBI Taxonomy" id="6293"/>
    <lineage>
        <taxon>Eukaryota</taxon>
        <taxon>Metazoa</taxon>
        <taxon>Ecdysozoa</taxon>
        <taxon>Nematoda</taxon>
        <taxon>Chromadorea</taxon>
        <taxon>Rhabditida</taxon>
        <taxon>Spirurina</taxon>
        <taxon>Spiruromorpha</taxon>
        <taxon>Filarioidea</taxon>
        <taxon>Onchocercidae</taxon>
        <taxon>Wuchereria</taxon>
    </lineage>
</organism>
<dbReference type="Gene3D" id="1.25.10.10">
    <property type="entry name" value="Leucine-rich Repeat Variant"/>
    <property type="match status" value="2"/>
</dbReference>
<dbReference type="PANTHER" id="PTHR23346">
    <property type="entry name" value="TRANSLATIONAL ACTIVATOR GCN1-RELATED"/>
    <property type="match status" value="1"/>
</dbReference>
<dbReference type="PANTHER" id="PTHR23346:SF19">
    <property type="entry name" value="PROTEASOME ADAPTER AND SCAFFOLD PROTEIN ECM29"/>
    <property type="match status" value="1"/>
</dbReference>
<feature type="domain" description="Proteasome adapter and scaffold protein ECM29 HEAT-repeat" evidence="2">
    <location>
        <begin position="182"/>
        <end position="343"/>
    </location>
</feature>
<evidence type="ECO:0000313" key="3">
    <source>
        <dbReference type="EMBL" id="EJW82824.1"/>
    </source>
</evidence>
<dbReference type="GO" id="GO:0036503">
    <property type="term" value="P:ERAD pathway"/>
    <property type="evidence" value="ECO:0007669"/>
    <property type="project" value="TreeGrafter"/>
</dbReference>
<keyword evidence="1" id="KW-0677">Repeat</keyword>
<proteinExistence type="predicted"/>
<protein>
    <recommendedName>
        <fullName evidence="2">Proteasome adapter and scaffold protein ECM29 HEAT-repeat domain-containing protein</fullName>
    </recommendedName>
</protein>
<evidence type="ECO:0000256" key="1">
    <source>
        <dbReference type="ARBA" id="ARBA00022737"/>
    </source>
</evidence>
<dbReference type="Pfam" id="PF24492">
    <property type="entry name" value="HEAT_ECM29"/>
    <property type="match status" value="1"/>
</dbReference>
<reference evidence="4" key="1">
    <citation type="submission" date="2012-08" db="EMBL/GenBank/DDBJ databases">
        <title>The Genome Sequence of Wuchereria bancrofti.</title>
        <authorList>
            <person name="Nutman T.B."/>
            <person name="Fink D.L."/>
            <person name="Russ C."/>
            <person name="Young S."/>
            <person name="Zeng Q."/>
            <person name="Koehrsen M."/>
            <person name="Alvarado L."/>
            <person name="Berlin A."/>
            <person name="Chapman S.B."/>
            <person name="Chen Z."/>
            <person name="Freedman E."/>
            <person name="Gellesch M."/>
            <person name="Goldberg J."/>
            <person name="Griggs A."/>
            <person name="Gujja S."/>
            <person name="Heilman E.R."/>
            <person name="Heiman D."/>
            <person name="Hepburn T."/>
            <person name="Howarth C."/>
            <person name="Jen D."/>
            <person name="Larson L."/>
            <person name="Lewis B."/>
            <person name="Mehta T."/>
            <person name="Park D."/>
            <person name="Pearson M."/>
            <person name="Roberts A."/>
            <person name="Saif S."/>
            <person name="Shea T."/>
            <person name="Shenoy N."/>
            <person name="Sisk P."/>
            <person name="Stolte C."/>
            <person name="Sykes S."/>
            <person name="Walk T."/>
            <person name="White J."/>
            <person name="Yandava C."/>
            <person name="Haas B."/>
            <person name="Henn M.R."/>
            <person name="Nusbaum C."/>
            <person name="Birren B."/>
        </authorList>
    </citation>
    <scope>NUCLEOTIDE SEQUENCE [LARGE SCALE GENOMIC DNA]</scope>
    <source>
        <strain evidence="4">NA</strain>
    </source>
</reference>
<dbReference type="GO" id="GO:0060090">
    <property type="term" value="F:molecular adaptor activity"/>
    <property type="evidence" value="ECO:0007669"/>
    <property type="project" value="TreeGrafter"/>
</dbReference>
<evidence type="ECO:0000313" key="4">
    <source>
        <dbReference type="Proteomes" id="UP000004810"/>
    </source>
</evidence>
<dbReference type="AlphaFoldDB" id="J9F637"/>
<comment type="caution">
    <text evidence="3">The sequence shown here is derived from an EMBL/GenBank/DDBJ whole genome shotgun (WGS) entry which is preliminary data.</text>
</comment>
<dbReference type="InterPro" id="IPR055443">
    <property type="entry name" value="HEAT_ECM29"/>
</dbReference>
<dbReference type="GO" id="GO:0005634">
    <property type="term" value="C:nucleus"/>
    <property type="evidence" value="ECO:0007669"/>
    <property type="project" value="TreeGrafter"/>
</dbReference>
<accession>J9F637</accession>
<dbReference type="SUPFAM" id="SSF48371">
    <property type="entry name" value="ARM repeat"/>
    <property type="match status" value="2"/>
</dbReference>
<dbReference type="GO" id="GO:0005737">
    <property type="term" value="C:cytoplasm"/>
    <property type="evidence" value="ECO:0007669"/>
    <property type="project" value="TreeGrafter"/>
</dbReference>
<dbReference type="Proteomes" id="UP000004810">
    <property type="component" value="Unassembled WGS sequence"/>
</dbReference>
<dbReference type="InterPro" id="IPR011989">
    <property type="entry name" value="ARM-like"/>
</dbReference>
<name>J9F637_WUCBA</name>
<gene>
    <name evidence="3" type="ORF">WUBG_06267</name>
</gene>
<sequence>MQQEKSAMGPYLAQLVPKLYRYRYDPDLKVQGVMRSIWQATTVSKKNVIEEYADAIFKELKLTLTDPQWRTRESSCLALADLLSAHCTNEVVEHFGELFEILYRVQDDIKESVRIAAGRALSSLIKITLRKCSSINGAKATQLLGMVLPVVVEKGVRSSVKANKILSLKLIMDVAKEAGSALQQHVNVMVPCLLDSLSEEESTLLNYLAARSSLDELEVLDSARVSMAHSSPMMTALRCVVPYVEKDVFNSELSDKLVEQLRCSVGVTTRTGCCQFIIDLCLQRQELLMSCRSSCDKMIRVLLSGLNDRNPVIKKQFASCLSYLLPFCSKKEVNRILDYIKQKLQSEQDEERVTVLHLLLFLSRNTEVPSELLTVIVPFIFLYKCQEVAKNDEAGKKRIEMWDELWSELVPDTSSAMRLYHKEMVEVALVTLNTSSVFAMKAQAAKVLASVAESGVLSDDVDCIEMLYDNLTNALCGRVWDGKEKLIEAIRALLFSAGKNLASKWDETTVETKFLPLWGQCKKKSEKYNGEAILCAAVFCEMTGCSKIAQQMMSYICDVINCSHSEQNCDDITSEEESENLKNYDYLMKIVPAIAHLLLLFRGAELFRCVEQVVALLKSDTFWKVKQAFIIELPHFIERCSSHIDFTALFVVVGSLLIENDVSQRRTFAQQCCIVLEYIIKRAQNKKCILSLYKHRDTVETLKKITVVKSSVVVESLDKLLKYE</sequence>
<dbReference type="EMBL" id="ADBV01002611">
    <property type="protein sequence ID" value="EJW82824.1"/>
    <property type="molecule type" value="Genomic_DNA"/>
</dbReference>
<evidence type="ECO:0000259" key="2">
    <source>
        <dbReference type="Pfam" id="PF24492"/>
    </source>
</evidence>
<dbReference type="InterPro" id="IPR016024">
    <property type="entry name" value="ARM-type_fold"/>
</dbReference>